<keyword evidence="2" id="KW-1185">Reference proteome</keyword>
<dbReference type="Proteomes" id="UP000789920">
    <property type="component" value="Unassembled WGS sequence"/>
</dbReference>
<dbReference type="EMBL" id="CAJVQC010014364">
    <property type="protein sequence ID" value="CAG8656587.1"/>
    <property type="molecule type" value="Genomic_DNA"/>
</dbReference>
<reference evidence="1" key="1">
    <citation type="submission" date="2021-06" db="EMBL/GenBank/DDBJ databases">
        <authorList>
            <person name="Kallberg Y."/>
            <person name="Tangrot J."/>
            <person name="Rosling A."/>
        </authorList>
    </citation>
    <scope>NUCLEOTIDE SEQUENCE</scope>
    <source>
        <strain evidence="1">MA461A</strain>
    </source>
</reference>
<proteinExistence type="predicted"/>
<name>A0ACA9NME0_9GLOM</name>
<sequence>EINEKNDPDTLSSISKGNELEFISFGIFKTMKFDCARVRLSGPYGDGGIDIFGNFKRYLILVQCKNYTDAKVSVDNIRKFEGVISRYPNRTIGIYITFDTDRYSRNATIRAEISKFNILLTNVSSMKPDIINYVFKKLNNAFDDTEECIIDEIICKIKKNLIC</sequence>
<accession>A0ACA9NME0</accession>
<organism evidence="1 2">
    <name type="scientific">Racocetra persica</name>
    <dbReference type="NCBI Taxonomy" id="160502"/>
    <lineage>
        <taxon>Eukaryota</taxon>
        <taxon>Fungi</taxon>
        <taxon>Fungi incertae sedis</taxon>
        <taxon>Mucoromycota</taxon>
        <taxon>Glomeromycotina</taxon>
        <taxon>Glomeromycetes</taxon>
        <taxon>Diversisporales</taxon>
        <taxon>Gigasporaceae</taxon>
        <taxon>Racocetra</taxon>
    </lineage>
</organism>
<comment type="caution">
    <text evidence="1">The sequence shown here is derived from an EMBL/GenBank/DDBJ whole genome shotgun (WGS) entry which is preliminary data.</text>
</comment>
<evidence type="ECO:0000313" key="2">
    <source>
        <dbReference type="Proteomes" id="UP000789920"/>
    </source>
</evidence>
<gene>
    <name evidence="1" type="ORF">RPERSI_LOCUS8099</name>
</gene>
<feature type="non-terminal residue" evidence="1">
    <location>
        <position position="1"/>
    </location>
</feature>
<evidence type="ECO:0000313" key="1">
    <source>
        <dbReference type="EMBL" id="CAG8656587.1"/>
    </source>
</evidence>
<protein>
    <submittedName>
        <fullName evidence="1">1831_t:CDS:1</fullName>
    </submittedName>
</protein>